<feature type="region of interest" description="Disordered" evidence="1">
    <location>
        <begin position="903"/>
        <end position="947"/>
    </location>
</feature>
<sequence>MKIFNHSKLFLGLLLSACACASPVFGYPVFITEWATEIRNVAQAKGLVVSTNQKLEDLLLTSVSLDNFDVSCSALLQSIIKETSVGAESNFLNLDSALDICTLINPWNSMECSGVTGVTASYARSIQEFVRAKDNKRGDLRAACIIATAISPGRPFAPLARGSIKAKCEDVCSGSLSKTISTIDPAFCSLSVDLCGAVDFTTYNAFTSLSERELGMAVAVSVLLSEGSLGLRTSFREGCRFVLAQKQANNLPQVPSDVSESAIHRTIAEFYKAKLTDSGLLSADSSNTSETVFLKVLVSQISKAMKTILEASITKKQPSVKSKKSVLASTHITSSEVSPLSDASDESLSPEYKTSSKSISGEAPSTDSPVPESWFYTLKQSIRKGTKDIDVEFDDTLNIVVSRIDSSSVYSSCVAELKKLNLASHRRAVEACRKIDPFSHAKCQKLNHFELMFLIKLREELEKYGGNTIVDLRDLCAVSPKMSMESFLRAKNEELSSMCIKALQKKGFKGKYPISDRAIKKACIKADYFRTSSCGNIISGQLHERVNIVYSLATGLFDQRSDKERLQTVRESDSNTPSYVDLCNAVEKLPMETVEDCVFELRDSLFKFSAIRSMINIEDACIFSMETVHGFYAPEYAQPSQSIYPSYPPFTERRGLRRFYKDIEHAPFVTSLPWVRRDLPASFQSPRGFVEQEYSESRKGFYKGQDNKTVYHDGNRYKIGGLWYIKVGEDWYIDQSTALDSVKIIPSDPRYNPYPLSQYTTPSDPKGVYKRRSFATYLSPYAPRYPPTSPFYPQAYPSYPPTRPGYPSYPQTRPGYPSYPPTRPGYPTTHYLQDMYGHHATPTYQKCPDCFNWIPYGHSHKHLEPKEPKDVPKHSISIQHAPEYDPTTGFYVTRNSYFDENGVLQGETRTSSYYPDPSVRPGTRDVGVQSSQKSEKPEDTEGASGSQ</sequence>
<feature type="compositionally biased region" description="Polar residues" evidence="1">
    <location>
        <begin position="352"/>
        <end position="368"/>
    </location>
</feature>
<keyword evidence="2" id="KW-0732">Signal</keyword>
<dbReference type="PROSITE" id="PS51257">
    <property type="entry name" value="PROKAR_LIPOPROTEIN"/>
    <property type="match status" value="1"/>
</dbReference>
<protein>
    <submittedName>
        <fullName evidence="3">Uncharacterized protein</fullName>
    </submittedName>
</protein>
<evidence type="ECO:0000256" key="1">
    <source>
        <dbReference type="SAM" id="MobiDB-lite"/>
    </source>
</evidence>
<proteinExistence type="predicted"/>
<reference evidence="3" key="1">
    <citation type="submission" date="2022-10" db="EMBL/GenBank/DDBJ databases">
        <title>Adaptive evolution leads to modifications in subtelomeric GC content in a zoonotic Cryptosporidium species.</title>
        <authorList>
            <person name="Li J."/>
            <person name="Feng Y."/>
            <person name="Xiao L."/>
        </authorList>
    </citation>
    <scope>NUCLEOTIDE SEQUENCE</scope>
    <source>
        <strain evidence="3">25894</strain>
    </source>
</reference>
<name>A0ABQ8P7A2_9CRYT</name>
<feature type="region of interest" description="Disordered" evidence="1">
    <location>
        <begin position="337"/>
        <end position="369"/>
    </location>
</feature>
<gene>
    <name evidence="3" type="ORF">OJ252_2068</name>
</gene>
<dbReference type="EMBL" id="JAPCXB010000076">
    <property type="protein sequence ID" value="KAJ1609879.1"/>
    <property type="molecule type" value="Genomic_DNA"/>
</dbReference>
<organism evidence="3 4">
    <name type="scientific">Cryptosporidium canis</name>
    <dbReference type="NCBI Taxonomy" id="195482"/>
    <lineage>
        <taxon>Eukaryota</taxon>
        <taxon>Sar</taxon>
        <taxon>Alveolata</taxon>
        <taxon>Apicomplexa</taxon>
        <taxon>Conoidasida</taxon>
        <taxon>Coccidia</taxon>
        <taxon>Eucoccidiorida</taxon>
        <taxon>Eimeriorina</taxon>
        <taxon>Cryptosporidiidae</taxon>
        <taxon>Cryptosporidium</taxon>
    </lineage>
</organism>
<feature type="signal peptide" evidence="2">
    <location>
        <begin position="1"/>
        <end position="21"/>
    </location>
</feature>
<evidence type="ECO:0000313" key="4">
    <source>
        <dbReference type="Proteomes" id="UP001071777"/>
    </source>
</evidence>
<accession>A0ABQ8P7A2</accession>
<evidence type="ECO:0000256" key="2">
    <source>
        <dbReference type="SAM" id="SignalP"/>
    </source>
</evidence>
<feature type="chain" id="PRO_5046576492" evidence="2">
    <location>
        <begin position="22"/>
        <end position="947"/>
    </location>
</feature>
<dbReference type="Proteomes" id="UP001071777">
    <property type="component" value="Unassembled WGS sequence"/>
</dbReference>
<keyword evidence="4" id="KW-1185">Reference proteome</keyword>
<comment type="caution">
    <text evidence="3">The sequence shown here is derived from an EMBL/GenBank/DDBJ whole genome shotgun (WGS) entry which is preliminary data.</text>
</comment>
<evidence type="ECO:0000313" key="3">
    <source>
        <dbReference type="EMBL" id="KAJ1609879.1"/>
    </source>
</evidence>